<gene>
    <name evidence="1" type="ORF">N482_16920</name>
</gene>
<evidence type="ECO:0000313" key="2">
    <source>
        <dbReference type="Proteomes" id="UP000076587"/>
    </source>
</evidence>
<dbReference type="AlphaFoldDB" id="A0A166ZHN2"/>
<dbReference type="Proteomes" id="UP000076587">
    <property type="component" value="Unassembled WGS sequence"/>
</dbReference>
<sequence length="167" mass="20267">MVGLALEQENQPKVHNHPPLEEVLSYHNQDIIDGFLKALDVTEEEANNIFKETLKWLWYCRHPDTQGSRTIDKNLLIIDEMWHTFILYTNDYFKFCHKYFGMYIHHSPTRNSEIEEYKKLTPEERTAEKRRQLELVYDVLGKETFINWYHLYPHKYTFSSILELRKK</sequence>
<evidence type="ECO:0000313" key="1">
    <source>
        <dbReference type="EMBL" id="KZN44325.1"/>
    </source>
</evidence>
<dbReference type="PATRIC" id="fig|1365253.3.peg.4127"/>
<comment type="caution">
    <text evidence="1">The sequence shown here is derived from an EMBL/GenBank/DDBJ whole genome shotgun (WGS) entry which is preliminary data.</text>
</comment>
<name>A0A166ZHN2_9GAMM</name>
<reference evidence="1 2" key="1">
    <citation type="submission" date="2013-07" db="EMBL/GenBank/DDBJ databases">
        <title>Comparative Genomic and Metabolomic Analysis of Twelve Strains of Pseudoalteromonas luteoviolacea.</title>
        <authorList>
            <person name="Vynne N.G."/>
            <person name="Mansson M."/>
            <person name="Gram L."/>
        </authorList>
    </citation>
    <scope>NUCLEOTIDE SEQUENCE [LARGE SCALE GENOMIC DNA]</scope>
    <source>
        <strain evidence="1 2">NCIMB 1942</strain>
    </source>
</reference>
<protein>
    <submittedName>
        <fullName evidence="1">Uncharacterized protein</fullName>
    </submittedName>
</protein>
<accession>A0A166ZHN2</accession>
<dbReference type="EMBL" id="AUXT01000195">
    <property type="protein sequence ID" value="KZN44325.1"/>
    <property type="molecule type" value="Genomic_DNA"/>
</dbReference>
<dbReference type="OrthoDB" id="278697at2"/>
<proteinExistence type="predicted"/>
<dbReference type="RefSeq" id="WP_063378511.1">
    <property type="nucleotide sequence ID" value="NZ_AUXT01000195.1"/>
</dbReference>
<organism evidence="1 2">
    <name type="scientific">Pseudoalteromonas luteoviolacea NCIMB 1942</name>
    <dbReference type="NCBI Taxonomy" id="1365253"/>
    <lineage>
        <taxon>Bacteria</taxon>
        <taxon>Pseudomonadati</taxon>
        <taxon>Pseudomonadota</taxon>
        <taxon>Gammaproteobacteria</taxon>
        <taxon>Alteromonadales</taxon>
        <taxon>Pseudoalteromonadaceae</taxon>
        <taxon>Pseudoalteromonas</taxon>
    </lineage>
</organism>